<dbReference type="GO" id="GO:0046872">
    <property type="term" value="F:metal ion binding"/>
    <property type="evidence" value="ECO:0007669"/>
    <property type="project" value="UniProtKB-KW"/>
</dbReference>
<evidence type="ECO:0000256" key="9">
    <source>
        <dbReference type="ARBA" id="ARBA00023204"/>
    </source>
</evidence>
<dbReference type="InterPro" id="IPR004035">
    <property type="entry name" value="Endouclease-III_FeS-bd_BS"/>
</dbReference>
<keyword evidence="15" id="KW-1185">Reference proteome</keyword>
<sequence>MESCDPSDIISKLDQAYKVVPEDFLSLEVWLKTSDPFKVLIATILTQNTSDKGAKRAYEKLENTIGVTPLKLSSASLESIKECLKEIGLYNSKSKTIKAISSFIQEKYRGNIEEILNLGVEEARKSLTSVPGIGKKTADVVLLTCKNYEVFPVDTHIFRISERLGIVGNYDKVSKFWLKVSNKKNMLSHLLLITHGRKTCKANKPLCNICVINGCCKYYARLHGSVGSTSS</sequence>
<dbReference type="GO" id="GO:0051539">
    <property type="term" value="F:4 iron, 4 sulfur cluster binding"/>
    <property type="evidence" value="ECO:0007669"/>
    <property type="project" value="UniProtKB-KW"/>
</dbReference>
<evidence type="ECO:0000256" key="5">
    <source>
        <dbReference type="ARBA" id="ARBA00022763"/>
    </source>
</evidence>
<evidence type="ECO:0000313" key="15">
    <source>
        <dbReference type="Proteomes" id="UP000509301"/>
    </source>
</evidence>
<dbReference type="CDD" id="cd00056">
    <property type="entry name" value="ENDO3c"/>
    <property type="match status" value="1"/>
</dbReference>
<dbReference type="Gene3D" id="1.10.1670.10">
    <property type="entry name" value="Helix-hairpin-Helix base-excision DNA repair enzymes (C-terminal)"/>
    <property type="match status" value="1"/>
</dbReference>
<dbReference type="PROSITE" id="PS00764">
    <property type="entry name" value="ENDONUCLEASE_III_1"/>
    <property type="match status" value="1"/>
</dbReference>
<evidence type="ECO:0000256" key="4">
    <source>
        <dbReference type="ARBA" id="ARBA00022723"/>
    </source>
</evidence>
<evidence type="ECO:0000256" key="3">
    <source>
        <dbReference type="ARBA" id="ARBA00022485"/>
    </source>
</evidence>
<evidence type="ECO:0000256" key="11">
    <source>
        <dbReference type="ARBA" id="ARBA00052915"/>
    </source>
</evidence>
<comment type="similarity">
    <text evidence="2">Belongs to the Nth/MutY family.</text>
</comment>
<dbReference type="EMBL" id="CP049074">
    <property type="protein sequence ID" value="QKQ99702.1"/>
    <property type="molecule type" value="Genomic_DNA"/>
</dbReference>
<evidence type="ECO:0000313" key="14">
    <source>
        <dbReference type="EMBL" id="QKQ99702.1"/>
    </source>
</evidence>
<keyword evidence="7" id="KW-0408">Iron</keyword>
<keyword evidence="9" id="KW-0234">DNA repair</keyword>
<dbReference type="PANTHER" id="PTHR10359">
    <property type="entry name" value="A/G-SPECIFIC ADENINE GLYCOSYLASE/ENDONUCLEASE III"/>
    <property type="match status" value="1"/>
</dbReference>
<evidence type="ECO:0000256" key="2">
    <source>
        <dbReference type="ARBA" id="ARBA00008343"/>
    </source>
</evidence>
<dbReference type="EC" id="3.2.2.29" evidence="12"/>
<keyword evidence="10" id="KW-0326">Glycosidase</keyword>
<dbReference type="GO" id="GO:0141016">
    <property type="term" value="F:G/T mismatch-specific thymine-DNA glycosylase activity"/>
    <property type="evidence" value="ECO:0007669"/>
    <property type="project" value="UniProtKB-EC"/>
</dbReference>
<keyword evidence="8" id="KW-0411">Iron-sulfur</keyword>
<evidence type="ECO:0000259" key="13">
    <source>
        <dbReference type="SMART" id="SM00478"/>
    </source>
</evidence>
<dbReference type="Pfam" id="PF00730">
    <property type="entry name" value="HhH-GPD"/>
    <property type="match status" value="1"/>
</dbReference>
<name>A0A6N0NV34_9CREN</name>
<keyword evidence="4" id="KW-0479">Metal-binding</keyword>
<dbReference type="RefSeq" id="WP_174629918.1">
    <property type="nucleotide sequence ID" value="NZ_CP049074.1"/>
</dbReference>
<keyword evidence="5" id="KW-0227">DNA damage</keyword>
<dbReference type="AlphaFoldDB" id="A0A6N0NV34"/>
<evidence type="ECO:0000256" key="7">
    <source>
        <dbReference type="ARBA" id="ARBA00023004"/>
    </source>
</evidence>
<dbReference type="PANTHER" id="PTHR10359:SF18">
    <property type="entry name" value="ENDONUCLEASE III"/>
    <property type="match status" value="1"/>
</dbReference>
<dbReference type="InterPro" id="IPR023170">
    <property type="entry name" value="HhH_base_excis_C"/>
</dbReference>
<dbReference type="Proteomes" id="UP000509301">
    <property type="component" value="Chromosome"/>
</dbReference>
<keyword evidence="6" id="KW-0378">Hydrolase</keyword>
<dbReference type="FunFam" id="1.10.340.30:FF:000001">
    <property type="entry name" value="Endonuclease III"/>
    <property type="match status" value="1"/>
</dbReference>
<evidence type="ECO:0000256" key="12">
    <source>
        <dbReference type="ARBA" id="ARBA00066769"/>
    </source>
</evidence>
<dbReference type="GO" id="GO:0006285">
    <property type="term" value="P:base-excision repair, AP site formation"/>
    <property type="evidence" value="ECO:0007669"/>
    <property type="project" value="TreeGrafter"/>
</dbReference>
<protein>
    <recommendedName>
        <fullName evidence="12">thymine-DNA glycosylase</fullName>
        <ecNumber evidence="12">3.2.2.29</ecNumber>
    </recommendedName>
</protein>
<evidence type="ECO:0000256" key="10">
    <source>
        <dbReference type="ARBA" id="ARBA00023295"/>
    </source>
</evidence>
<dbReference type="Gene3D" id="1.10.340.30">
    <property type="entry name" value="Hypothetical protein, domain 2"/>
    <property type="match status" value="1"/>
</dbReference>
<accession>A0A6N0NV34</accession>
<dbReference type="GO" id="GO:0004519">
    <property type="term" value="F:endonuclease activity"/>
    <property type="evidence" value="ECO:0007669"/>
    <property type="project" value="UniProtKB-KW"/>
</dbReference>
<comment type="cofactor">
    <cofactor evidence="1">
        <name>[4Fe-4S] cluster</name>
        <dbReference type="ChEBI" id="CHEBI:49883"/>
    </cofactor>
</comment>
<proteinExistence type="inferred from homology"/>
<dbReference type="SUPFAM" id="SSF48150">
    <property type="entry name" value="DNA-glycosylase"/>
    <property type="match status" value="1"/>
</dbReference>
<evidence type="ECO:0000256" key="6">
    <source>
        <dbReference type="ARBA" id="ARBA00022801"/>
    </source>
</evidence>
<dbReference type="InterPro" id="IPR003265">
    <property type="entry name" value="HhH-GPD_domain"/>
</dbReference>
<evidence type="ECO:0000256" key="8">
    <source>
        <dbReference type="ARBA" id="ARBA00023014"/>
    </source>
</evidence>
<dbReference type="SMART" id="SM00478">
    <property type="entry name" value="ENDO3c"/>
    <property type="match status" value="1"/>
</dbReference>
<keyword evidence="14" id="KW-0540">Nuclease</keyword>
<comment type="catalytic activity">
    <reaction evidence="11">
        <text>Hydrolyzes mismatched double-stranded DNA and polynucleotides, releasing free thymine.</text>
        <dbReference type="EC" id="3.2.2.29"/>
    </reaction>
</comment>
<dbReference type="GeneID" id="55641128"/>
<organism evidence="14 15">
    <name type="scientific">Metallosphaera tengchongensis</name>
    <dbReference type="NCBI Taxonomy" id="1532350"/>
    <lineage>
        <taxon>Archaea</taxon>
        <taxon>Thermoproteota</taxon>
        <taxon>Thermoprotei</taxon>
        <taxon>Sulfolobales</taxon>
        <taxon>Sulfolobaceae</taxon>
        <taxon>Metallosphaera</taxon>
    </lineage>
</organism>
<gene>
    <name evidence="14" type="ORF">GWK48_04225</name>
</gene>
<dbReference type="InterPro" id="IPR011257">
    <property type="entry name" value="DNA_glycosylase"/>
</dbReference>
<keyword evidence="14" id="KW-0255">Endonuclease</keyword>
<feature type="domain" description="HhH-GPD" evidence="13">
    <location>
        <begin position="45"/>
        <end position="198"/>
    </location>
</feature>
<evidence type="ECO:0000256" key="1">
    <source>
        <dbReference type="ARBA" id="ARBA00001966"/>
    </source>
</evidence>
<keyword evidence="3" id="KW-0004">4Fe-4S</keyword>
<reference evidence="14 15" key="1">
    <citation type="submission" date="2020-02" db="EMBL/GenBank/DDBJ databases">
        <title>Comparative genome analysis reveals the metabolism and evolution of the thermophilic archaeal genus Metallosphaera.</title>
        <authorList>
            <person name="Jiang C."/>
        </authorList>
    </citation>
    <scope>NUCLEOTIDE SEQUENCE [LARGE SCALE GENOMIC DNA]</scope>
    <source>
        <strain evidence="14 15">Ric-A</strain>
    </source>
</reference>
<dbReference type="OrthoDB" id="19248at2157"/>
<dbReference type="KEGG" id="mten:GWK48_04225"/>
<dbReference type="PIRSF" id="PIRSF001435">
    <property type="entry name" value="Nth"/>
    <property type="match status" value="1"/>
</dbReference>